<dbReference type="EMBL" id="SOZE01000037">
    <property type="protein sequence ID" value="TFF33907.1"/>
    <property type="molecule type" value="Genomic_DNA"/>
</dbReference>
<sequence length="147" mass="16827">MNLSRYDYIPGDDFTEYEFFSEGPNGRIRKMIAFTIVQEYPFLIYNLAFGDVDAAGEINDAVTSNNEDRDKVLATVAHSINDFCDRDGNHLIFAQGSNPARTRLYQMSIARNFTELQSDFDIKGLTDKGWEPFAKNVNYLAFLTNRK</sequence>
<gene>
    <name evidence="1" type="ORF">E2R66_23810</name>
</gene>
<dbReference type="RefSeq" id="WP_133235656.1">
    <property type="nucleotide sequence ID" value="NZ_SOZE01000037.1"/>
</dbReference>
<evidence type="ECO:0000313" key="2">
    <source>
        <dbReference type="Proteomes" id="UP000297540"/>
    </source>
</evidence>
<name>A0A4Y8S612_9SPHI</name>
<dbReference type="InterPro" id="IPR053865">
    <property type="entry name" value="DUF6934"/>
</dbReference>
<protein>
    <submittedName>
        <fullName evidence="1">Uncharacterized protein</fullName>
    </submittedName>
</protein>
<reference evidence="1 2" key="1">
    <citation type="journal article" date="2017" name="Int. J. Syst. Evol. Microbiol.">
        <title>Mucilaginibacterpsychrotolerans sp. nov., isolated from peatlands.</title>
        <authorList>
            <person name="Deng Y."/>
            <person name="Shen L."/>
            <person name="Xu B."/>
            <person name="Liu Y."/>
            <person name="Gu Z."/>
            <person name="Liu H."/>
            <person name="Zhou Y."/>
        </authorList>
    </citation>
    <scope>NUCLEOTIDE SEQUENCE [LARGE SCALE GENOMIC DNA]</scope>
    <source>
        <strain evidence="1 2">NH7-4</strain>
    </source>
</reference>
<dbReference type="AlphaFoldDB" id="A0A4Y8S612"/>
<comment type="caution">
    <text evidence="1">The sequence shown here is derived from an EMBL/GenBank/DDBJ whole genome shotgun (WGS) entry which is preliminary data.</text>
</comment>
<dbReference type="Proteomes" id="UP000297540">
    <property type="component" value="Unassembled WGS sequence"/>
</dbReference>
<proteinExistence type="predicted"/>
<keyword evidence="2" id="KW-1185">Reference proteome</keyword>
<dbReference type="OrthoDB" id="1343312at2"/>
<dbReference type="Pfam" id="PF22028">
    <property type="entry name" value="DUF6934"/>
    <property type="match status" value="1"/>
</dbReference>
<evidence type="ECO:0000313" key="1">
    <source>
        <dbReference type="EMBL" id="TFF33907.1"/>
    </source>
</evidence>
<accession>A0A4Y8S612</accession>
<organism evidence="1 2">
    <name type="scientific">Mucilaginibacter psychrotolerans</name>
    <dbReference type="NCBI Taxonomy" id="1524096"/>
    <lineage>
        <taxon>Bacteria</taxon>
        <taxon>Pseudomonadati</taxon>
        <taxon>Bacteroidota</taxon>
        <taxon>Sphingobacteriia</taxon>
        <taxon>Sphingobacteriales</taxon>
        <taxon>Sphingobacteriaceae</taxon>
        <taxon>Mucilaginibacter</taxon>
    </lineage>
</organism>